<evidence type="ECO:0000313" key="1">
    <source>
        <dbReference type="EMBL" id="BCI66686.1"/>
    </source>
</evidence>
<reference evidence="1 2" key="1">
    <citation type="submission" date="2020-07" db="EMBL/GenBank/DDBJ databases">
        <title>Complete Genome Sequence of an acetic acid bacterium, Acetobacter aceti JCM20276.</title>
        <authorList>
            <person name="Hirose Y."/>
            <person name="Mihara H."/>
        </authorList>
    </citation>
    <scope>NUCLEOTIDE SEQUENCE [LARGE SCALE GENOMIC DNA]</scope>
    <source>
        <strain evidence="1 2">JCM20276</strain>
    </source>
</reference>
<dbReference type="Proteomes" id="UP000515220">
    <property type="component" value="Chromosome"/>
</dbReference>
<name>A0A6S6PIM8_ACEAC</name>
<dbReference type="EMBL" id="AP023326">
    <property type="protein sequence ID" value="BCI66686.1"/>
    <property type="molecule type" value="Genomic_DNA"/>
</dbReference>
<gene>
    <name evidence="1" type="ORF">AAJCM20276_13100</name>
</gene>
<dbReference type="AlphaFoldDB" id="A0A6S6PIM8"/>
<sequence>MICDCDPVAFRKDKTILPNITNDQIKTANKTCTEVNEKPWNQTYKNVGIQWKSVNTGTTMNDSGLLPYEAWKQNTLNPT</sequence>
<protein>
    <submittedName>
        <fullName evidence="1">Uncharacterized protein</fullName>
    </submittedName>
</protein>
<proteinExistence type="predicted"/>
<accession>A0A6S6PIM8</accession>
<organism evidence="1 2">
    <name type="scientific">Acetobacter aceti</name>
    <dbReference type="NCBI Taxonomy" id="435"/>
    <lineage>
        <taxon>Bacteria</taxon>
        <taxon>Pseudomonadati</taxon>
        <taxon>Pseudomonadota</taxon>
        <taxon>Alphaproteobacteria</taxon>
        <taxon>Acetobacterales</taxon>
        <taxon>Acetobacteraceae</taxon>
        <taxon>Acetobacter</taxon>
        <taxon>Acetobacter subgen. Acetobacter</taxon>
    </lineage>
</organism>
<evidence type="ECO:0000313" key="2">
    <source>
        <dbReference type="Proteomes" id="UP000515220"/>
    </source>
</evidence>